<dbReference type="HOGENOM" id="CLU_2414835_0_0_1"/>
<dbReference type="InParanoid" id="G2QGP2"/>
<dbReference type="GeneID" id="11510199"/>
<dbReference type="VEuPathDB" id="FungiDB:MYCTH_2306057"/>
<gene>
    <name evidence="1" type="ORF">MYCTH_2306057</name>
</gene>
<dbReference type="RefSeq" id="XP_003663849.1">
    <property type="nucleotide sequence ID" value="XM_003663801.1"/>
</dbReference>
<evidence type="ECO:0000313" key="2">
    <source>
        <dbReference type="Proteomes" id="UP000007322"/>
    </source>
</evidence>
<dbReference type="EMBL" id="CP003005">
    <property type="protein sequence ID" value="AEO58604.1"/>
    <property type="molecule type" value="Genomic_DNA"/>
</dbReference>
<dbReference type="KEGG" id="mtm:MYCTH_2306057"/>
<organism evidence="1 2">
    <name type="scientific">Thermothelomyces thermophilus (strain ATCC 42464 / BCRC 31852 / DSM 1799)</name>
    <name type="common">Sporotrichum thermophile</name>
    <dbReference type="NCBI Taxonomy" id="573729"/>
    <lineage>
        <taxon>Eukaryota</taxon>
        <taxon>Fungi</taxon>
        <taxon>Dikarya</taxon>
        <taxon>Ascomycota</taxon>
        <taxon>Pezizomycotina</taxon>
        <taxon>Sordariomycetes</taxon>
        <taxon>Sordariomycetidae</taxon>
        <taxon>Sordariales</taxon>
        <taxon>Chaetomiaceae</taxon>
        <taxon>Thermothelomyces</taxon>
    </lineage>
</organism>
<dbReference type="OrthoDB" id="5404599at2759"/>
<protein>
    <submittedName>
        <fullName evidence="1">Uncharacterized protein</fullName>
    </submittedName>
</protein>
<accession>G2QGP2</accession>
<name>G2QGP2_THET4</name>
<sequence length="92" mass="10650">MHLDHPVNQSLQQIDENSWLFGGGVSAVWRVGDAICKAKKYTETLERSLLDASSPIVLWCCQISRHRQGFDCWRKRAQVQSFDPSRWDLRCS</sequence>
<keyword evidence="2" id="KW-1185">Reference proteome</keyword>
<proteinExistence type="predicted"/>
<dbReference type="AlphaFoldDB" id="G2QGP2"/>
<dbReference type="Proteomes" id="UP000007322">
    <property type="component" value="Chromosome 4"/>
</dbReference>
<reference evidence="1 2" key="1">
    <citation type="journal article" date="2011" name="Nat. Biotechnol.">
        <title>Comparative genomic analysis of the thermophilic biomass-degrading fungi Myceliophthora thermophila and Thielavia terrestris.</title>
        <authorList>
            <person name="Berka R.M."/>
            <person name="Grigoriev I.V."/>
            <person name="Otillar R."/>
            <person name="Salamov A."/>
            <person name="Grimwood J."/>
            <person name="Reid I."/>
            <person name="Ishmael N."/>
            <person name="John T."/>
            <person name="Darmond C."/>
            <person name="Moisan M.-C."/>
            <person name="Henrissat B."/>
            <person name="Coutinho P.M."/>
            <person name="Lombard V."/>
            <person name="Natvig D.O."/>
            <person name="Lindquist E."/>
            <person name="Schmutz J."/>
            <person name="Lucas S."/>
            <person name="Harris P."/>
            <person name="Powlowski J."/>
            <person name="Bellemare A."/>
            <person name="Taylor D."/>
            <person name="Butler G."/>
            <person name="de Vries R.P."/>
            <person name="Allijn I.E."/>
            <person name="van den Brink J."/>
            <person name="Ushinsky S."/>
            <person name="Storms R."/>
            <person name="Powell A.J."/>
            <person name="Paulsen I.T."/>
            <person name="Elbourne L.D.H."/>
            <person name="Baker S.E."/>
            <person name="Magnuson J."/>
            <person name="LaBoissiere S."/>
            <person name="Clutterbuck A.J."/>
            <person name="Martinez D."/>
            <person name="Wogulis M."/>
            <person name="de Leon A.L."/>
            <person name="Rey M.W."/>
            <person name="Tsang A."/>
        </authorList>
    </citation>
    <scope>NUCLEOTIDE SEQUENCE [LARGE SCALE GENOMIC DNA]</scope>
    <source>
        <strain evidence="2">ATCC 42464 / BCRC 31852 / DSM 1799</strain>
    </source>
</reference>
<evidence type="ECO:0000313" key="1">
    <source>
        <dbReference type="EMBL" id="AEO58604.1"/>
    </source>
</evidence>